<accession>A0A4S8QKK3</accession>
<reference evidence="2 3" key="1">
    <citation type="submission" date="2017-12" db="EMBL/GenBank/DDBJ databases">
        <title>Comparative genomics of Botrytis spp.</title>
        <authorList>
            <person name="Valero-Jimenez C.A."/>
            <person name="Tapia P."/>
            <person name="Veloso J."/>
            <person name="Silva-Moreno E."/>
            <person name="Staats M."/>
            <person name="Valdes J.H."/>
            <person name="Van Kan J.A.L."/>
        </authorList>
    </citation>
    <scope>NUCLEOTIDE SEQUENCE [LARGE SCALE GENOMIC DNA]</scope>
    <source>
        <strain evidence="2 3">MUCL435</strain>
    </source>
</reference>
<evidence type="ECO:0000256" key="1">
    <source>
        <dbReference type="SAM" id="MobiDB-lite"/>
    </source>
</evidence>
<dbReference type="EMBL" id="PQXL01000481">
    <property type="protein sequence ID" value="THV45497.1"/>
    <property type="molecule type" value="Genomic_DNA"/>
</dbReference>
<keyword evidence="3" id="KW-1185">Reference proteome</keyword>
<dbReference type="Proteomes" id="UP000308671">
    <property type="component" value="Unassembled WGS sequence"/>
</dbReference>
<feature type="compositionally biased region" description="Polar residues" evidence="1">
    <location>
        <begin position="1"/>
        <end position="26"/>
    </location>
</feature>
<proteinExistence type="predicted"/>
<dbReference type="AlphaFoldDB" id="A0A4S8QKK3"/>
<comment type="caution">
    <text evidence="2">The sequence shown here is derived from an EMBL/GenBank/DDBJ whole genome shotgun (WGS) entry which is preliminary data.</text>
</comment>
<evidence type="ECO:0000313" key="2">
    <source>
        <dbReference type="EMBL" id="THV45497.1"/>
    </source>
</evidence>
<evidence type="ECO:0000313" key="3">
    <source>
        <dbReference type="Proteomes" id="UP000308671"/>
    </source>
</evidence>
<organism evidence="2 3">
    <name type="scientific">Botrytis galanthina</name>
    <dbReference type="NCBI Taxonomy" id="278940"/>
    <lineage>
        <taxon>Eukaryota</taxon>
        <taxon>Fungi</taxon>
        <taxon>Dikarya</taxon>
        <taxon>Ascomycota</taxon>
        <taxon>Pezizomycotina</taxon>
        <taxon>Leotiomycetes</taxon>
        <taxon>Helotiales</taxon>
        <taxon>Sclerotiniaceae</taxon>
        <taxon>Botrytis</taxon>
    </lineage>
</organism>
<feature type="region of interest" description="Disordered" evidence="1">
    <location>
        <begin position="1"/>
        <end position="31"/>
    </location>
</feature>
<dbReference type="OrthoDB" id="4232400at2759"/>
<gene>
    <name evidence="2" type="ORF">BGAL_0482g00120</name>
</gene>
<protein>
    <submittedName>
        <fullName evidence="2">Uncharacterized protein</fullName>
    </submittedName>
</protein>
<sequence length="225" mass="25618">MSTSTEIQPSSSPQLIKNADQPSYSASLEPRKSTYRILRDAGFRSMNDFMFSHGLKLYNDEDLKMAKEMVERMKEEDLRGEDLRRLEFRAAKDEEYVKDERDAESSGEEDDIVELIGVLEVVSDEEEERGVMESIGFTDVVSSNEVDDGVQVSGVEIVEELDRVSSREESDESVDVNVDVDVDVDGGMVDDDYVDDDFGYEDLSDGDDVYEDFEDDFDEDFFYDA</sequence>
<name>A0A4S8QKK3_9HELO</name>